<evidence type="ECO:0000256" key="9">
    <source>
        <dbReference type="ARBA" id="ARBA00023157"/>
    </source>
</evidence>
<reference evidence="19" key="1">
    <citation type="submission" date="2018-04" db="EMBL/GenBank/DDBJ databases">
        <title>Whole genome sequencing of Hypsizygus marmoreus.</title>
        <authorList>
            <person name="Choi I.-G."/>
            <person name="Min B."/>
            <person name="Kim J.-G."/>
            <person name="Kim S."/>
            <person name="Oh Y.-L."/>
            <person name="Kong W.-S."/>
            <person name="Park H."/>
            <person name="Jeong J."/>
            <person name="Song E.-S."/>
        </authorList>
    </citation>
    <scope>NUCLEOTIDE SEQUENCE [LARGE SCALE GENOMIC DNA]</scope>
    <source>
        <strain evidence="19">51987-8</strain>
    </source>
</reference>
<feature type="binding site" evidence="16">
    <location>
        <position position="316"/>
    </location>
    <ligand>
        <name>substrate</name>
    </ligand>
</feature>
<dbReference type="SUPFAM" id="SSF51445">
    <property type="entry name" value="(Trans)glycosidases"/>
    <property type="match status" value="1"/>
</dbReference>
<evidence type="ECO:0000256" key="2">
    <source>
        <dbReference type="ARBA" id="ARBA00001913"/>
    </source>
</evidence>
<evidence type="ECO:0000256" key="15">
    <source>
        <dbReference type="PIRSR" id="PIRSR001024-4"/>
    </source>
</evidence>
<dbReference type="EC" id="3.2.1.1" evidence="4"/>
<dbReference type="InParanoid" id="A0A369JFT2"/>
<feature type="site" description="Transition state stabilizer" evidence="14">
    <location>
        <position position="316"/>
    </location>
</feature>
<dbReference type="InterPro" id="IPR015340">
    <property type="entry name" value="A_amylase_C_dom"/>
</dbReference>
<feature type="binding site" evidence="16">
    <location>
        <position position="219"/>
    </location>
    <ligand>
        <name>substrate</name>
    </ligand>
</feature>
<comment type="similarity">
    <text evidence="3">Belongs to the glycosyl hydrolase 13 family.</text>
</comment>
<sequence length="532" mass="58683">MLLPVYLLILTSLQPISAATAEQWRGRSIYQLITDRFALPSGADLNACDPGKQTWCGGTWNSILENLDYIQNAGFTAIWISPVNQNYEGPRSAYGDAYHGYWSADISKSNDRFGTPKDLKALSAELHRRDMYLMVDVVVNNVMATSTAPDFSKYFFMDKSLYHPYCRIVWGNETSEQECWMGDEKVPLPDLDTRNPTVIEQYGEWIQNLVKEYSIDGLRIDAAKHVQMDFWPKFCAKAGVFCMGEVFGGLDVEAVAQYQGPQALDSVLNFPLYSALVEAFAIPGPQNVTALAQVFDESKKKFTDTGLLGNFLENQDLPRWHNQSVDPQSLYNAMVLNFLTDGIPIVYYGQEQSFSGSNDPYNREALWTSNYEKTTAYELISTLNQLRNFMVNSTGTGWLKQATAILTTSPYGIAVMKGEIISVVTNIGSPPQNGIHIAVPTPYASSTATTNILTCKQWAVGAGGMVDVEYTKGGVPVILVPTTRLKGSGICDASGTKNGSAVASSDSPRVSINLPLISFMLAFLTFDMRAIL</sequence>
<keyword evidence="9 15" id="KW-1015">Disulfide bond</keyword>
<protein>
    <recommendedName>
        <fullName evidence="4">alpha-amylase</fullName>
        <ecNumber evidence="4">3.2.1.1</ecNumber>
    </recommendedName>
</protein>
<feature type="disulfide bond" evidence="15">
    <location>
        <begin position="166"/>
        <end position="179"/>
    </location>
</feature>
<dbReference type="GO" id="GO:0005509">
    <property type="term" value="F:calcium ion binding"/>
    <property type="evidence" value="ECO:0007669"/>
    <property type="project" value="InterPro"/>
</dbReference>
<dbReference type="CDD" id="cd11319">
    <property type="entry name" value="AmyAc_euk_AmyA"/>
    <property type="match status" value="1"/>
</dbReference>
<dbReference type="PANTHER" id="PTHR10357">
    <property type="entry name" value="ALPHA-AMYLASE FAMILY MEMBER"/>
    <property type="match status" value="1"/>
</dbReference>
<comment type="cofactor">
    <cofactor evidence="2">
        <name>Ca(2+)</name>
        <dbReference type="ChEBI" id="CHEBI:29108"/>
    </cofactor>
</comment>
<comment type="caution">
    <text evidence="19">The sequence shown here is derived from an EMBL/GenBank/DDBJ whole genome shotgun (WGS) entry which is preliminary data.</text>
</comment>
<dbReference type="AlphaFoldDB" id="A0A369JFT2"/>
<evidence type="ECO:0000256" key="7">
    <source>
        <dbReference type="ARBA" id="ARBA00022801"/>
    </source>
</evidence>
<dbReference type="Pfam" id="PF00128">
    <property type="entry name" value="Alpha-amylase"/>
    <property type="match status" value="1"/>
</dbReference>
<evidence type="ECO:0000256" key="10">
    <source>
        <dbReference type="ARBA" id="ARBA00023180"/>
    </source>
</evidence>
<keyword evidence="7" id="KW-0378">Hydrolase</keyword>
<feature type="binding site" evidence="16">
    <location>
        <position position="249"/>
    </location>
    <ligand>
        <name>substrate</name>
    </ligand>
</feature>
<evidence type="ECO:0000256" key="11">
    <source>
        <dbReference type="ARBA" id="ARBA00023277"/>
    </source>
</evidence>
<feature type="binding site" evidence="16">
    <location>
        <position position="363"/>
    </location>
    <ligand>
        <name>substrate</name>
    </ligand>
</feature>
<dbReference type="InterPro" id="IPR013780">
    <property type="entry name" value="Glyco_hydro_b"/>
</dbReference>
<dbReference type="Gene3D" id="2.60.40.1180">
    <property type="entry name" value="Golgi alpha-mannosidase II"/>
    <property type="match status" value="1"/>
</dbReference>
<evidence type="ECO:0000256" key="5">
    <source>
        <dbReference type="ARBA" id="ARBA00022723"/>
    </source>
</evidence>
<evidence type="ECO:0000256" key="6">
    <source>
        <dbReference type="ARBA" id="ARBA00022729"/>
    </source>
</evidence>
<feature type="binding site" evidence="16">
    <location>
        <position position="102"/>
    </location>
    <ligand>
        <name>substrate</name>
    </ligand>
</feature>
<feature type="binding site" evidence="16">
    <location>
        <position position="53"/>
    </location>
    <ligand>
        <name>substrate</name>
    </ligand>
</feature>
<dbReference type="PIRSF" id="PIRSF001024">
    <property type="entry name" value="Alph-amyl_fung"/>
    <property type="match status" value="1"/>
</dbReference>
<name>A0A369JFT2_HYPMA</name>
<evidence type="ECO:0000256" key="17">
    <source>
        <dbReference type="SAM" id="SignalP"/>
    </source>
</evidence>
<feature type="disulfide bond" evidence="15">
    <location>
        <begin position="48"/>
        <end position="56"/>
    </location>
</feature>
<gene>
    <name evidence="19" type="primary">LKA1_1</name>
    <name evidence="19" type="ORF">Hypma_011400</name>
</gene>
<dbReference type="GO" id="GO:0004556">
    <property type="term" value="F:alpha-amylase activity"/>
    <property type="evidence" value="ECO:0007669"/>
    <property type="project" value="UniProtKB-EC"/>
</dbReference>
<evidence type="ECO:0000256" key="4">
    <source>
        <dbReference type="ARBA" id="ARBA00012595"/>
    </source>
</evidence>
<dbReference type="Gene3D" id="3.20.20.80">
    <property type="entry name" value="Glycosidases"/>
    <property type="match status" value="1"/>
</dbReference>
<evidence type="ECO:0000256" key="8">
    <source>
        <dbReference type="ARBA" id="ARBA00022837"/>
    </source>
</evidence>
<keyword evidence="10" id="KW-0325">Glycoprotein</keyword>
<dbReference type="PANTHER" id="PTHR10357:SF215">
    <property type="entry name" value="ALPHA-AMYLASE 1"/>
    <property type="match status" value="1"/>
</dbReference>
<evidence type="ECO:0000256" key="12">
    <source>
        <dbReference type="ARBA" id="ARBA00023295"/>
    </source>
</evidence>
<evidence type="ECO:0000259" key="18">
    <source>
        <dbReference type="SMART" id="SM00642"/>
    </source>
</evidence>
<evidence type="ECO:0000256" key="13">
    <source>
        <dbReference type="PIRSR" id="PIRSR001024-1"/>
    </source>
</evidence>
<keyword evidence="5" id="KW-0479">Metal-binding</keyword>
<feature type="active site" description="Proton donor" evidence="13">
    <location>
        <position position="245"/>
    </location>
</feature>
<feature type="chain" id="PRO_5016968034" description="alpha-amylase" evidence="17">
    <location>
        <begin position="19"/>
        <end position="532"/>
    </location>
</feature>
<dbReference type="InterPro" id="IPR013777">
    <property type="entry name" value="A-amylase-like"/>
</dbReference>
<evidence type="ECO:0000256" key="3">
    <source>
        <dbReference type="ARBA" id="ARBA00008061"/>
    </source>
</evidence>
<keyword evidence="12" id="KW-0326">Glycosidase</keyword>
<dbReference type="FunCoup" id="A0A369JFT2">
    <property type="interactions" value="131"/>
</dbReference>
<dbReference type="Proteomes" id="UP000076154">
    <property type="component" value="Unassembled WGS sequence"/>
</dbReference>
<dbReference type="EMBL" id="LUEZ02000055">
    <property type="protein sequence ID" value="RDB21011.1"/>
    <property type="molecule type" value="Genomic_DNA"/>
</dbReference>
<evidence type="ECO:0000313" key="20">
    <source>
        <dbReference type="Proteomes" id="UP000076154"/>
    </source>
</evidence>
<dbReference type="InterPro" id="IPR017853">
    <property type="entry name" value="GH"/>
</dbReference>
<dbReference type="SUPFAM" id="SSF51011">
    <property type="entry name" value="Glycosyl hydrolase domain"/>
    <property type="match status" value="1"/>
</dbReference>
<feature type="disulfide bond" evidence="15">
    <location>
        <begin position="455"/>
        <end position="491"/>
    </location>
</feature>
<dbReference type="FunFam" id="3.20.20.80:FF:000120">
    <property type="entry name" value="Alpha-amylase A"/>
    <property type="match status" value="1"/>
</dbReference>
<proteinExistence type="inferred from homology"/>
<dbReference type="STRING" id="39966.A0A369JFT2"/>
<dbReference type="InterPro" id="IPR006047">
    <property type="entry name" value="GH13_cat_dom"/>
</dbReference>
<dbReference type="OrthoDB" id="204980at2759"/>
<evidence type="ECO:0000256" key="16">
    <source>
        <dbReference type="PIRSR" id="PIRSR001024-5"/>
    </source>
</evidence>
<keyword evidence="11" id="KW-0119">Carbohydrate metabolism</keyword>
<feature type="domain" description="Glycosyl hydrolase family 13 catalytic" evidence="18">
    <location>
        <begin position="31"/>
        <end position="387"/>
    </location>
</feature>
<keyword evidence="20" id="KW-1185">Reference proteome</keyword>
<evidence type="ECO:0000313" key="19">
    <source>
        <dbReference type="EMBL" id="RDB21011.1"/>
    </source>
</evidence>
<evidence type="ECO:0000256" key="1">
    <source>
        <dbReference type="ARBA" id="ARBA00000548"/>
    </source>
</evidence>
<feature type="active site" description="Nucleophile" evidence="13">
    <location>
        <position position="221"/>
    </location>
</feature>
<evidence type="ECO:0000256" key="14">
    <source>
        <dbReference type="PIRSR" id="PIRSR001024-2"/>
    </source>
</evidence>
<feature type="signal peptide" evidence="17">
    <location>
        <begin position="1"/>
        <end position="18"/>
    </location>
</feature>
<dbReference type="Pfam" id="PF09260">
    <property type="entry name" value="A_amylase_dom_C"/>
    <property type="match status" value="1"/>
</dbReference>
<dbReference type="SMART" id="SM00642">
    <property type="entry name" value="Aamy"/>
    <property type="match status" value="1"/>
</dbReference>
<dbReference type="GO" id="GO:0016052">
    <property type="term" value="P:carbohydrate catabolic process"/>
    <property type="evidence" value="ECO:0007669"/>
    <property type="project" value="InterPro"/>
</dbReference>
<keyword evidence="8" id="KW-0106">Calcium</keyword>
<keyword evidence="6 17" id="KW-0732">Signal</keyword>
<accession>A0A369JFT2</accession>
<comment type="catalytic activity">
    <reaction evidence="1">
        <text>Endohydrolysis of (1-&gt;4)-alpha-D-glucosidic linkages in polysaccharides containing three or more (1-&gt;4)-alpha-linked D-glucose units.</text>
        <dbReference type="EC" id="3.2.1.1"/>
    </reaction>
</comment>
<organism evidence="19 20">
    <name type="scientific">Hypsizygus marmoreus</name>
    <name type="common">White beech mushroom</name>
    <name type="synonym">Agaricus marmoreus</name>
    <dbReference type="NCBI Taxonomy" id="39966"/>
    <lineage>
        <taxon>Eukaryota</taxon>
        <taxon>Fungi</taxon>
        <taxon>Dikarya</taxon>
        <taxon>Basidiomycota</taxon>
        <taxon>Agaricomycotina</taxon>
        <taxon>Agaricomycetes</taxon>
        <taxon>Agaricomycetidae</taxon>
        <taxon>Agaricales</taxon>
        <taxon>Tricholomatineae</taxon>
        <taxon>Lyophyllaceae</taxon>
        <taxon>Hypsizygus</taxon>
    </lineage>
</organism>